<feature type="transmembrane region" description="Helical" evidence="1">
    <location>
        <begin position="12"/>
        <end position="37"/>
    </location>
</feature>
<reference evidence="2" key="1">
    <citation type="submission" date="2023-02" db="EMBL/GenBank/DDBJ databases">
        <title>Actinokineospora globicatena NBRC 15670.</title>
        <authorList>
            <person name="Ichikawa N."/>
            <person name="Sato H."/>
            <person name="Tonouchi N."/>
        </authorList>
    </citation>
    <scope>NUCLEOTIDE SEQUENCE</scope>
    <source>
        <strain evidence="2">NBRC 15670</strain>
    </source>
</reference>
<comment type="caution">
    <text evidence="2">The sequence shown here is derived from an EMBL/GenBank/DDBJ whole genome shotgun (WGS) entry which is preliminary data.</text>
</comment>
<gene>
    <name evidence="2" type="ORF">Aglo03_62230</name>
</gene>
<evidence type="ECO:0000313" key="2">
    <source>
        <dbReference type="EMBL" id="GLW95407.1"/>
    </source>
</evidence>
<feature type="transmembrane region" description="Helical" evidence="1">
    <location>
        <begin position="49"/>
        <end position="74"/>
    </location>
</feature>
<proteinExistence type="predicted"/>
<evidence type="ECO:0000256" key="1">
    <source>
        <dbReference type="SAM" id="Phobius"/>
    </source>
</evidence>
<dbReference type="EMBL" id="BSSD01000013">
    <property type="protein sequence ID" value="GLW95407.1"/>
    <property type="molecule type" value="Genomic_DNA"/>
</dbReference>
<dbReference type="RefSeq" id="WP_285613211.1">
    <property type="nucleotide sequence ID" value="NZ_BSSD01000013.1"/>
</dbReference>
<evidence type="ECO:0000313" key="3">
    <source>
        <dbReference type="Proteomes" id="UP001165042"/>
    </source>
</evidence>
<keyword evidence="3" id="KW-1185">Reference proteome</keyword>
<dbReference type="Proteomes" id="UP001165042">
    <property type="component" value="Unassembled WGS sequence"/>
</dbReference>
<accession>A0A9W6QVP1</accession>
<keyword evidence="1" id="KW-0472">Membrane</keyword>
<sequence>MAIAGLACGAIALVLIWFSVIGLVVAIAGIGLSVIGLTRADQGHADSKVVAGIGLASAAVATLAWLTFFAVAILS</sequence>
<protein>
    <recommendedName>
        <fullName evidence="4">DUF4190 domain-containing protein</fullName>
    </recommendedName>
</protein>
<name>A0A9W6QVP1_9PSEU</name>
<keyword evidence="1" id="KW-0812">Transmembrane</keyword>
<organism evidence="2 3">
    <name type="scientific">Actinokineospora globicatena</name>
    <dbReference type="NCBI Taxonomy" id="103729"/>
    <lineage>
        <taxon>Bacteria</taxon>
        <taxon>Bacillati</taxon>
        <taxon>Actinomycetota</taxon>
        <taxon>Actinomycetes</taxon>
        <taxon>Pseudonocardiales</taxon>
        <taxon>Pseudonocardiaceae</taxon>
        <taxon>Actinokineospora</taxon>
    </lineage>
</organism>
<dbReference type="AlphaFoldDB" id="A0A9W6QVP1"/>
<keyword evidence="1" id="KW-1133">Transmembrane helix</keyword>
<evidence type="ECO:0008006" key="4">
    <source>
        <dbReference type="Google" id="ProtNLM"/>
    </source>
</evidence>